<gene>
    <name evidence="1" type="ORF">THOM_2167</name>
</gene>
<name>L7JV48_TRAHO</name>
<protein>
    <submittedName>
        <fullName evidence="1">Uncharacterized protein</fullName>
    </submittedName>
</protein>
<proteinExistence type="predicted"/>
<feature type="non-terminal residue" evidence="1">
    <location>
        <position position="1"/>
    </location>
</feature>
<dbReference type="AlphaFoldDB" id="L7JV48"/>
<evidence type="ECO:0000313" key="2">
    <source>
        <dbReference type="Proteomes" id="UP000011185"/>
    </source>
</evidence>
<dbReference type="VEuPathDB" id="MicrosporidiaDB:THOM_2167"/>
<reference evidence="1 2" key="1">
    <citation type="journal article" date="2012" name="PLoS Pathog.">
        <title>The genome of the obligate intracellular parasite Trachipleistophora hominis: new insights into microsporidian genome dynamics and reductive evolution.</title>
        <authorList>
            <person name="Heinz E."/>
            <person name="Williams T.A."/>
            <person name="Nakjang S."/>
            <person name="Noel C.J."/>
            <person name="Swan D.C."/>
            <person name="Goldberg A.V."/>
            <person name="Harris S.R."/>
            <person name="Weinmaier T."/>
            <person name="Markert S."/>
            <person name="Becher D."/>
            <person name="Bernhardt J."/>
            <person name="Dagan T."/>
            <person name="Hacker C."/>
            <person name="Lucocq J.M."/>
            <person name="Schweder T."/>
            <person name="Rattei T."/>
            <person name="Hall N."/>
            <person name="Hirt R.P."/>
            <person name="Embley T.M."/>
        </authorList>
    </citation>
    <scope>NUCLEOTIDE SEQUENCE [LARGE SCALE GENOMIC DNA]</scope>
</reference>
<evidence type="ECO:0000313" key="1">
    <source>
        <dbReference type="EMBL" id="ELQ74921.1"/>
    </source>
</evidence>
<accession>L7JV48</accession>
<dbReference type="HOGENOM" id="CLU_2312986_0_0_1"/>
<sequence>VQIIRLHPMDHRTVYFDYTKSIYNTPTSFRILSTPTDLCVFVSQSRGRMVFSDEIHEKMSAQRMGRGKKILVFCMLDGENMLRSVEEELYDVLVRNKRLS</sequence>
<dbReference type="Proteomes" id="UP000011185">
    <property type="component" value="Unassembled WGS sequence"/>
</dbReference>
<dbReference type="InParanoid" id="L7JV48"/>
<keyword evidence="2" id="KW-1185">Reference proteome</keyword>
<organism evidence="1 2">
    <name type="scientific">Trachipleistophora hominis</name>
    <name type="common">Microsporidian parasite</name>
    <dbReference type="NCBI Taxonomy" id="72359"/>
    <lineage>
        <taxon>Eukaryota</taxon>
        <taxon>Fungi</taxon>
        <taxon>Fungi incertae sedis</taxon>
        <taxon>Microsporidia</taxon>
        <taxon>Pleistophoridae</taxon>
        <taxon>Trachipleistophora</taxon>
    </lineage>
</organism>
<dbReference type="EMBL" id="JH994008">
    <property type="protein sequence ID" value="ELQ74921.1"/>
    <property type="molecule type" value="Genomic_DNA"/>
</dbReference>